<dbReference type="Proteomes" id="UP000028864">
    <property type="component" value="Unassembled WGS sequence"/>
</dbReference>
<reference evidence="2" key="2">
    <citation type="submission" date="2015-09" db="EMBL/GenBank/DDBJ databases">
        <title>Draft genome sequence of Mycobacterium neoaurum DSM 44074.</title>
        <authorList>
            <person name="Croce O."/>
            <person name="Robert C."/>
            <person name="Raoult D."/>
            <person name="Drancourt M."/>
        </authorList>
    </citation>
    <scope>NUCLEOTIDE SEQUENCE</scope>
    <source>
        <strain evidence="2">DSM 44074</strain>
    </source>
</reference>
<dbReference type="GO" id="GO:0016757">
    <property type="term" value="F:glycosyltransferase activity"/>
    <property type="evidence" value="ECO:0007669"/>
    <property type="project" value="TreeGrafter"/>
</dbReference>
<evidence type="ECO:0000313" key="2">
    <source>
        <dbReference type="EMBL" id="CDQ46938.1"/>
    </source>
</evidence>
<gene>
    <name evidence="2" type="ORF">BN1047_04852</name>
</gene>
<evidence type="ECO:0000256" key="1">
    <source>
        <dbReference type="ARBA" id="ARBA00022679"/>
    </source>
</evidence>
<dbReference type="SUPFAM" id="SSF53756">
    <property type="entry name" value="UDP-Glycosyltransferase/glycogen phosphorylase"/>
    <property type="match status" value="1"/>
</dbReference>
<name>A0AAV2WSA2_MYCNE</name>
<reference evidence="2" key="1">
    <citation type="submission" date="2014-05" db="EMBL/GenBank/DDBJ databases">
        <authorList>
            <person name="Urmite Genomes"/>
        </authorList>
    </citation>
    <scope>NUCLEOTIDE SEQUENCE</scope>
    <source>
        <strain evidence="2">DSM 44074</strain>
    </source>
</reference>
<organism evidence="2 3">
    <name type="scientific">Mycolicibacterium neoaurum</name>
    <name type="common">Mycobacterium neoaurum</name>
    <dbReference type="NCBI Taxonomy" id="1795"/>
    <lineage>
        <taxon>Bacteria</taxon>
        <taxon>Bacillati</taxon>
        <taxon>Actinomycetota</taxon>
        <taxon>Actinomycetes</taxon>
        <taxon>Mycobacteriales</taxon>
        <taxon>Mycobacteriaceae</taxon>
        <taxon>Mycolicibacterium</taxon>
    </lineage>
</organism>
<dbReference type="AlphaFoldDB" id="A0AAV2WSA2"/>
<protein>
    <submittedName>
        <fullName evidence="2">Group 1 glycosyl transferase</fullName>
    </submittedName>
</protein>
<keyword evidence="1 2" id="KW-0808">Transferase</keyword>
<dbReference type="Gene3D" id="3.40.50.2000">
    <property type="entry name" value="Glycogen Phosphorylase B"/>
    <property type="match status" value="1"/>
</dbReference>
<proteinExistence type="predicted"/>
<accession>A0AAV2WSA2</accession>
<dbReference type="Pfam" id="PF13692">
    <property type="entry name" value="Glyco_trans_1_4"/>
    <property type="match status" value="1"/>
</dbReference>
<dbReference type="EMBL" id="LK021342">
    <property type="protein sequence ID" value="CDQ46938.1"/>
    <property type="molecule type" value="Genomic_DNA"/>
</dbReference>
<sequence length="349" mass="39238">MTGTVTRHRLVVRGWPARRNRDHNAFQSLLSDALEQVDPRITVEEFVPRRPWQRADVWHWHWPDSLLNGSTPSAAAKVLYMLTLVRIAHWRNIPIVWTAHNSVSHARRHPRLERLLWAEFVDRVAAVHYLSESSRLEISRHWPRLKTVPAIVTKHGAYPVARPVPGPKVPEGAFVVAFVGKISHYKGVPDLVAAFDALRGSDVHLLVAGALNPELGDWLERRNRDDTRETWITHLLTEPELAGVYEVADLVVFPYRAVTNSGSVIYALSAGKRVLAPALGSIPEVAATVGPLWLMTYEGKISSKTLEAAICRVRDTPKVDGPDLQAFQWNEIAEAVANFYWKISRRGVG</sequence>
<dbReference type="GO" id="GO:0009103">
    <property type="term" value="P:lipopolysaccharide biosynthetic process"/>
    <property type="evidence" value="ECO:0007669"/>
    <property type="project" value="TreeGrafter"/>
</dbReference>
<evidence type="ECO:0000313" key="3">
    <source>
        <dbReference type="Proteomes" id="UP000028864"/>
    </source>
</evidence>
<dbReference type="PANTHER" id="PTHR46401:SF2">
    <property type="entry name" value="GLYCOSYLTRANSFERASE WBBK-RELATED"/>
    <property type="match status" value="1"/>
</dbReference>
<dbReference type="PANTHER" id="PTHR46401">
    <property type="entry name" value="GLYCOSYLTRANSFERASE WBBK-RELATED"/>
    <property type="match status" value="1"/>
</dbReference>